<feature type="transmembrane region" description="Helical" evidence="1">
    <location>
        <begin position="51"/>
        <end position="69"/>
    </location>
</feature>
<feature type="transmembrane region" description="Helical" evidence="1">
    <location>
        <begin position="214"/>
        <end position="237"/>
    </location>
</feature>
<dbReference type="InterPro" id="IPR022134">
    <property type="entry name" value="DUF3667"/>
</dbReference>
<keyword evidence="1" id="KW-0472">Membrane</keyword>
<gene>
    <name evidence="2" type="ORF">FHS28_002847</name>
</gene>
<evidence type="ECO:0000313" key="2">
    <source>
        <dbReference type="EMBL" id="MBB3195441.1"/>
    </source>
</evidence>
<evidence type="ECO:0008006" key="4">
    <source>
        <dbReference type="Google" id="ProtNLM"/>
    </source>
</evidence>
<dbReference type="EMBL" id="JACHXO010000005">
    <property type="protein sequence ID" value="MBB3195441.1"/>
    <property type="molecule type" value="Genomic_DNA"/>
</dbReference>
<name>A0ABR6GTM3_9BURK</name>
<keyword evidence="1" id="KW-1133">Transmembrane helix</keyword>
<dbReference type="Pfam" id="PF12412">
    <property type="entry name" value="DUF3667"/>
    <property type="match status" value="1"/>
</dbReference>
<comment type="caution">
    <text evidence="2">The sequence shown here is derived from an EMBL/GenBank/DDBJ whole genome shotgun (WGS) entry which is preliminary data.</text>
</comment>
<reference evidence="2 3" key="1">
    <citation type="submission" date="2020-08" db="EMBL/GenBank/DDBJ databases">
        <title>Genomic Encyclopedia of Type Strains, Phase III (KMG-III): the genomes of soil and plant-associated and newly described type strains.</title>
        <authorList>
            <person name="Whitman W."/>
        </authorList>
    </citation>
    <scope>NUCLEOTIDE SEQUENCE [LARGE SCALE GENOMIC DNA]</scope>
    <source>
        <strain evidence="2 3">CECT 7247</strain>
    </source>
</reference>
<dbReference type="Proteomes" id="UP000574369">
    <property type="component" value="Unassembled WGS sequence"/>
</dbReference>
<feature type="transmembrane region" description="Helical" evidence="1">
    <location>
        <begin position="185"/>
        <end position="202"/>
    </location>
</feature>
<evidence type="ECO:0000313" key="3">
    <source>
        <dbReference type="Proteomes" id="UP000574369"/>
    </source>
</evidence>
<dbReference type="RefSeq" id="WP_246410119.1">
    <property type="nucleotide sequence ID" value="NZ_JACHXO010000005.1"/>
</dbReference>
<evidence type="ECO:0000256" key="1">
    <source>
        <dbReference type="SAM" id="Phobius"/>
    </source>
</evidence>
<keyword evidence="3" id="KW-1185">Reference proteome</keyword>
<protein>
    <recommendedName>
        <fullName evidence="4">DUF3667 domain-containing protein</fullName>
    </recommendedName>
</protein>
<feature type="transmembrane region" description="Helical" evidence="1">
    <location>
        <begin position="161"/>
        <end position="179"/>
    </location>
</feature>
<feature type="transmembrane region" description="Helical" evidence="1">
    <location>
        <begin position="128"/>
        <end position="149"/>
    </location>
</feature>
<proteinExistence type="predicted"/>
<sequence>MREFIHEFIGHYVALEGPLWRSLGALAVLPGRLTREYFLGRRRRYVQPLRLYLSLSFVFFIVMHLVGAAEFRINFAQPVKVQHDSCQSDAPTAAGQTQCGWVERQLINVGNRLVAAKPDALQSRIDRYSPYALLLMQPAFAALLALVFFRRHLKYAEHFVFALHLHAFWFLAALVTLAAGWLSYLVWPWAVVYGVMALRKVYGVSWWGGVWREGLLTVLYLPLLSVGVAVLVVLTSLTAG</sequence>
<accession>A0ABR6GTM3</accession>
<keyword evidence="1" id="KW-0812">Transmembrane</keyword>
<organism evidence="2 3">
    <name type="scientific">Roseateles terrae</name>
    <dbReference type="NCBI Taxonomy" id="431060"/>
    <lineage>
        <taxon>Bacteria</taxon>
        <taxon>Pseudomonadati</taxon>
        <taxon>Pseudomonadota</taxon>
        <taxon>Betaproteobacteria</taxon>
        <taxon>Burkholderiales</taxon>
        <taxon>Sphaerotilaceae</taxon>
        <taxon>Roseateles</taxon>
    </lineage>
</organism>